<evidence type="ECO:0000313" key="2">
    <source>
        <dbReference type="Proteomes" id="UP000005508"/>
    </source>
</evidence>
<evidence type="ECO:0000313" key="1">
    <source>
        <dbReference type="EMBL" id="EGY34267.1"/>
    </source>
</evidence>
<proteinExistence type="predicted"/>
<accession>G4A763</accession>
<organism evidence="1 2">
    <name type="scientific">Aggregatibacter actinomycetemcomitans serotype e str. SC1083</name>
    <dbReference type="NCBI Taxonomy" id="907488"/>
    <lineage>
        <taxon>Bacteria</taxon>
        <taxon>Pseudomonadati</taxon>
        <taxon>Pseudomonadota</taxon>
        <taxon>Gammaproteobacteria</taxon>
        <taxon>Pasteurellales</taxon>
        <taxon>Pasteurellaceae</taxon>
        <taxon>Aggregatibacter</taxon>
    </lineage>
</organism>
<dbReference type="EMBL" id="AEJM01000016">
    <property type="protein sequence ID" value="EGY34267.1"/>
    <property type="molecule type" value="Genomic_DNA"/>
</dbReference>
<sequence length="54" mass="6138">MKKAVSKPPFLSLKTSEKSTALFAYKPRFFLGKSASPCYNHANFLLLNSIIRKF</sequence>
<dbReference type="AlphaFoldDB" id="G4A763"/>
<protein>
    <submittedName>
        <fullName evidence="1">Uncharacterized protein</fullName>
    </submittedName>
</protein>
<name>G4A763_AGGAC</name>
<comment type="caution">
    <text evidence="1">The sequence shown here is derived from an EMBL/GenBank/DDBJ whole genome shotgun (WGS) entry which is preliminary data.</text>
</comment>
<reference evidence="1 2" key="1">
    <citation type="submission" date="2010-10" db="EMBL/GenBank/DDBJ databases">
        <authorList>
            <person name="Chen C."/>
            <person name="Kittichotirat W."/>
            <person name="Asikainen S."/>
            <person name="Bumgarner R."/>
        </authorList>
    </citation>
    <scope>NUCLEOTIDE SEQUENCE [LARGE SCALE GENOMIC DNA]</scope>
    <source>
        <strain evidence="1 2">SC1083</strain>
    </source>
</reference>
<gene>
    <name evidence="1" type="ORF">SC1083_0654</name>
</gene>
<dbReference type="Proteomes" id="UP000005508">
    <property type="component" value="Unassembled WGS sequence"/>
</dbReference>